<protein>
    <submittedName>
        <fullName evidence="1">Uncharacterized protein</fullName>
    </submittedName>
</protein>
<organism evidence="1 2">
    <name type="scientific">Culex pipiens pipiens</name>
    <name type="common">Northern house mosquito</name>
    <dbReference type="NCBI Taxonomy" id="38569"/>
    <lineage>
        <taxon>Eukaryota</taxon>
        <taxon>Metazoa</taxon>
        <taxon>Ecdysozoa</taxon>
        <taxon>Arthropoda</taxon>
        <taxon>Hexapoda</taxon>
        <taxon>Insecta</taxon>
        <taxon>Pterygota</taxon>
        <taxon>Neoptera</taxon>
        <taxon>Endopterygota</taxon>
        <taxon>Diptera</taxon>
        <taxon>Nematocera</taxon>
        <taxon>Culicoidea</taxon>
        <taxon>Culicidae</taxon>
        <taxon>Culicinae</taxon>
        <taxon>Culicini</taxon>
        <taxon>Culex</taxon>
        <taxon>Culex</taxon>
    </lineage>
</organism>
<evidence type="ECO:0000313" key="1">
    <source>
        <dbReference type="EMBL" id="KAL1387517.1"/>
    </source>
</evidence>
<keyword evidence="2" id="KW-1185">Reference proteome</keyword>
<gene>
    <name evidence="1" type="ORF">pipiens_000004</name>
</gene>
<evidence type="ECO:0000313" key="2">
    <source>
        <dbReference type="Proteomes" id="UP001562425"/>
    </source>
</evidence>
<proteinExistence type="predicted"/>
<accession>A0ABD1D184</accession>
<reference evidence="1 2" key="1">
    <citation type="submission" date="2024-05" db="EMBL/GenBank/DDBJ databases">
        <title>Culex pipiens pipiens assembly and annotation.</title>
        <authorList>
            <person name="Alout H."/>
            <person name="Durand T."/>
        </authorList>
    </citation>
    <scope>NUCLEOTIDE SEQUENCE [LARGE SCALE GENOMIC DNA]</scope>
    <source>
        <strain evidence="1">HA-2024</strain>
        <tissue evidence="1">Whole body</tissue>
    </source>
</reference>
<sequence length="42" mass="4757">MDLPEAKHANASRWCYETSLGNLPSLRGKILTNKSRRSKRNG</sequence>
<dbReference type="EMBL" id="JBEHCU010008149">
    <property type="protein sequence ID" value="KAL1387517.1"/>
    <property type="molecule type" value="Genomic_DNA"/>
</dbReference>
<dbReference type="Proteomes" id="UP001562425">
    <property type="component" value="Unassembled WGS sequence"/>
</dbReference>
<dbReference type="AlphaFoldDB" id="A0ABD1D184"/>
<comment type="caution">
    <text evidence="1">The sequence shown here is derived from an EMBL/GenBank/DDBJ whole genome shotgun (WGS) entry which is preliminary data.</text>
</comment>
<name>A0ABD1D184_CULPP</name>